<dbReference type="InterPro" id="IPR013974">
    <property type="entry name" value="SAF"/>
</dbReference>
<name>A0A6L9QIX7_9ACTN</name>
<dbReference type="InterPro" id="IPR017592">
    <property type="entry name" value="Pilus_assmbl_Flp-typ_CpaB"/>
</dbReference>
<feature type="domain" description="SAF" evidence="1">
    <location>
        <begin position="30"/>
        <end position="92"/>
    </location>
</feature>
<dbReference type="NCBIfam" id="TIGR03177">
    <property type="entry name" value="pilus_cpaB"/>
    <property type="match status" value="1"/>
</dbReference>
<proteinExistence type="predicted"/>
<dbReference type="RefSeq" id="WP_163059364.1">
    <property type="nucleotide sequence ID" value="NZ_JAAGLI010000607.1"/>
</dbReference>
<dbReference type="EMBL" id="JAAGLI010000607">
    <property type="protein sequence ID" value="NEA25429.1"/>
    <property type="molecule type" value="Genomic_DNA"/>
</dbReference>
<dbReference type="Proteomes" id="UP000475532">
    <property type="component" value="Unassembled WGS sequence"/>
</dbReference>
<dbReference type="InterPro" id="IPR031571">
    <property type="entry name" value="RcpC_dom"/>
</dbReference>
<protein>
    <submittedName>
        <fullName evidence="2">Flp pilus assembly protein CpaB</fullName>
    </submittedName>
</protein>
<reference evidence="2 3" key="1">
    <citation type="submission" date="2020-01" db="EMBL/GenBank/DDBJ databases">
        <title>Insect and environment-associated Actinomycetes.</title>
        <authorList>
            <person name="Currrie C."/>
            <person name="Chevrette M."/>
            <person name="Carlson C."/>
            <person name="Stubbendieck R."/>
            <person name="Wendt-Pienkowski E."/>
        </authorList>
    </citation>
    <scope>NUCLEOTIDE SEQUENCE [LARGE SCALE GENOMIC DNA]</scope>
    <source>
        <strain evidence="2 3">SID10258</strain>
    </source>
</reference>
<accession>A0A6L9QIX7</accession>
<sequence>MILAAIGAVAVFVSVVSYVGSVRAEVGIRTSVLKLRQPVPAYTTVTPEMLERIEVPRKWTPPTMISDLRQLAGQVAATDLPQGAYLERGMLIPAPDLKPGQREIAIMIDAETGVAGKVKPGMRVDIFATFQRQVRDGQVACASRVIRAARVIQVGEQTRQRGQNPADVEEVVPVTFALSLEDTQNLTYIESNSAKVRLALIGPGQADEAVQLAPLCTNPKGR</sequence>
<organism evidence="2 3">
    <name type="scientific">Actinomadura bangladeshensis</name>
    <dbReference type="NCBI Taxonomy" id="453573"/>
    <lineage>
        <taxon>Bacteria</taxon>
        <taxon>Bacillati</taxon>
        <taxon>Actinomycetota</taxon>
        <taxon>Actinomycetes</taxon>
        <taxon>Streptosporangiales</taxon>
        <taxon>Thermomonosporaceae</taxon>
        <taxon>Actinomadura</taxon>
    </lineage>
</organism>
<dbReference type="SMART" id="SM00858">
    <property type="entry name" value="SAF"/>
    <property type="match status" value="1"/>
</dbReference>
<evidence type="ECO:0000259" key="1">
    <source>
        <dbReference type="SMART" id="SM00858"/>
    </source>
</evidence>
<dbReference type="AlphaFoldDB" id="A0A6L9QIX7"/>
<dbReference type="CDD" id="cd11614">
    <property type="entry name" value="SAF_CpaB_FlgA_like"/>
    <property type="match status" value="1"/>
</dbReference>
<evidence type="ECO:0000313" key="2">
    <source>
        <dbReference type="EMBL" id="NEA25429.1"/>
    </source>
</evidence>
<evidence type="ECO:0000313" key="3">
    <source>
        <dbReference type="Proteomes" id="UP000475532"/>
    </source>
</evidence>
<comment type="caution">
    <text evidence="2">The sequence shown here is derived from an EMBL/GenBank/DDBJ whole genome shotgun (WGS) entry which is preliminary data.</text>
</comment>
<gene>
    <name evidence="2" type="primary">cpaB</name>
    <name evidence="2" type="ORF">G3I70_23520</name>
</gene>
<dbReference type="Pfam" id="PF16976">
    <property type="entry name" value="RcpC"/>
    <property type="match status" value="1"/>
</dbReference>
<dbReference type="Pfam" id="PF08666">
    <property type="entry name" value="SAF"/>
    <property type="match status" value="1"/>
</dbReference>